<dbReference type="InterPro" id="IPR032710">
    <property type="entry name" value="NTF2-like_dom_sf"/>
</dbReference>
<sequence>MNDSSLSHRDAACRHVLAFFSALDQRRHDEVAALMAADGVWHRQGQALVGPQAVAAALAERDPARETAHIVTNLQAEPAQEGRVRVQFYLLAYESRTAPGADATPRLVSIRSCTDEWIETPAGWRLAQKTSRRHLPPEPATH</sequence>
<dbReference type="CDD" id="cd00531">
    <property type="entry name" value="NTF2_like"/>
    <property type="match status" value="1"/>
</dbReference>
<dbReference type="OrthoDB" id="8964892at2"/>
<name>A0A261T5C5_9BORD</name>
<evidence type="ECO:0000313" key="3">
    <source>
        <dbReference type="Proteomes" id="UP000216913"/>
    </source>
</evidence>
<proteinExistence type="predicted"/>
<accession>A0A261T5C5</accession>
<dbReference type="InterPro" id="IPR037401">
    <property type="entry name" value="SnoaL-like"/>
</dbReference>
<keyword evidence="3" id="KW-1185">Reference proteome</keyword>
<evidence type="ECO:0000259" key="1">
    <source>
        <dbReference type="Pfam" id="PF13577"/>
    </source>
</evidence>
<protein>
    <recommendedName>
        <fullName evidence="1">SnoaL-like domain-containing protein</fullName>
    </recommendedName>
</protein>
<dbReference type="RefSeq" id="WP_094804322.1">
    <property type="nucleotide sequence ID" value="NZ_NEVP01000016.1"/>
</dbReference>
<dbReference type="AlphaFoldDB" id="A0A261T5C5"/>
<comment type="caution">
    <text evidence="2">The sequence shown here is derived from an EMBL/GenBank/DDBJ whole genome shotgun (WGS) entry which is preliminary data.</text>
</comment>
<organism evidence="2 3">
    <name type="scientific">Bordetella genomosp. 5</name>
    <dbReference type="NCBI Taxonomy" id="1395608"/>
    <lineage>
        <taxon>Bacteria</taxon>
        <taxon>Pseudomonadati</taxon>
        <taxon>Pseudomonadota</taxon>
        <taxon>Betaproteobacteria</taxon>
        <taxon>Burkholderiales</taxon>
        <taxon>Alcaligenaceae</taxon>
        <taxon>Bordetella</taxon>
    </lineage>
</organism>
<dbReference type="Gene3D" id="3.10.450.50">
    <property type="match status" value="1"/>
</dbReference>
<dbReference type="EMBL" id="NEVP01000016">
    <property type="protein sequence ID" value="OZI43823.1"/>
    <property type="molecule type" value="Genomic_DNA"/>
</dbReference>
<dbReference type="Pfam" id="PF13577">
    <property type="entry name" value="SnoaL_4"/>
    <property type="match status" value="1"/>
</dbReference>
<dbReference type="SUPFAM" id="SSF54427">
    <property type="entry name" value="NTF2-like"/>
    <property type="match status" value="1"/>
</dbReference>
<dbReference type="Proteomes" id="UP000216913">
    <property type="component" value="Unassembled WGS sequence"/>
</dbReference>
<evidence type="ECO:0000313" key="2">
    <source>
        <dbReference type="EMBL" id="OZI43823.1"/>
    </source>
</evidence>
<reference evidence="2 3" key="1">
    <citation type="submission" date="2017-05" db="EMBL/GenBank/DDBJ databases">
        <title>Complete and WGS of Bordetella genogroups.</title>
        <authorList>
            <person name="Spilker T."/>
            <person name="LiPuma J."/>
        </authorList>
    </citation>
    <scope>NUCLEOTIDE SEQUENCE [LARGE SCALE GENOMIC DNA]</scope>
    <source>
        <strain evidence="2 3">AU10456</strain>
    </source>
</reference>
<feature type="domain" description="SnoaL-like" evidence="1">
    <location>
        <begin position="5"/>
        <end position="127"/>
    </location>
</feature>
<gene>
    <name evidence="2" type="ORF">CAL25_23125</name>
</gene>